<dbReference type="Proteomes" id="UP000663842">
    <property type="component" value="Unassembled WGS sequence"/>
</dbReference>
<evidence type="ECO:0000313" key="2">
    <source>
        <dbReference type="EMBL" id="CAF1582435.1"/>
    </source>
</evidence>
<dbReference type="AlphaFoldDB" id="A0A816Z4Q0"/>
<evidence type="ECO:0000313" key="9">
    <source>
        <dbReference type="EMBL" id="CAF4123857.1"/>
    </source>
</evidence>
<dbReference type="EMBL" id="CAJOBG010004734">
    <property type="protein sequence ID" value="CAF4123857.1"/>
    <property type="molecule type" value="Genomic_DNA"/>
</dbReference>
<sequence length="127" mass="14660">MFSIKRHKQNDKVQTQSSATCHKLFVDYPYPILTELENTCKPKQKLSKHSCTVSCLRQYRNYLNKMLSTFNGLTNHNSSTLMLDPSAQQPNIDRYQSQAFVNNASEEHQSMRTRKSLVSSINSEIND</sequence>
<dbReference type="Proteomes" id="UP000681967">
    <property type="component" value="Unassembled WGS sequence"/>
</dbReference>
<dbReference type="Proteomes" id="UP000663887">
    <property type="component" value="Unassembled WGS sequence"/>
</dbReference>
<organism evidence="5 13">
    <name type="scientific">Rotaria magnacalcarata</name>
    <dbReference type="NCBI Taxonomy" id="392030"/>
    <lineage>
        <taxon>Eukaryota</taxon>
        <taxon>Metazoa</taxon>
        <taxon>Spiralia</taxon>
        <taxon>Gnathifera</taxon>
        <taxon>Rotifera</taxon>
        <taxon>Eurotatoria</taxon>
        <taxon>Bdelloidea</taxon>
        <taxon>Philodinida</taxon>
        <taxon>Philodinidae</taxon>
        <taxon>Rotaria</taxon>
    </lineage>
</organism>
<feature type="region of interest" description="Disordered" evidence="1">
    <location>
        <begin position="104"/>
        <end position="127"/>
    </location>
</feature>
<dbReference type="EMBL" id="CAJNOV010015998">
    <property type="protein sequence ID" value="CAF1582435.1"/>
    <property type="molecule type" value="Genomic_DNA"/>
</dbReference>
<dbReference type="EMBL" id="CAJNRE010005017">
    <property type="protein sequence ID" value="CAF2040896.1"/>
    <property type="molecule type" value="Genomic_DNA"/>
</dbReference>
<dbReference type="EMBL" id="CAJOBH010006350">
    <property type="protein sequence ID" value="CAF4053413.1"/>
    <property type="molecule type" value="Genomic_DNA"/>
</dbReference>
<dbReference type="OrthoDB" id="10000373at2759"/>
<protein>
    <submittedName>
        <fullName evidence="5">Uncharacterized protein</fullName>
    </submittedName>
</protein>
<dbReference type="EMBL" id="CAJNRF010017151">
    <property type="protein sequence ID" value="CAF2223949.1"/>
    <property type="molecule type" value="Genomic_DNA"/>
</dbReference>
<dbReference type="EMBL" id="CAJOBI010006528">
    <property type="protein sequence ID" value="CAF4062667.1"/>
    <property type="molecule type" value="Genomic_DNA"/>
</dbReference>
<evidence type="ECO:0000313" key="10">
    <source>
        <dbReference type="EMBL" id="CAF4190589.1"/>
    </source>
</evidence>
<evidence type="ECO:0000313" key="3">
    <source>
        <dbReference type="EMBL" id="CAF1676789.1"/>
    </source>
</evidence>
<dbReference type="Proteomes" id="UP000681720">
    <property type="component" value="Unassembled WGS sequence"/>
</dbReference>
<reference evidence="5" key="1">
    <citation type="submission" date="2021-02" db="EMBL/GenBank/DDBJ databases">
        <authorList>
            <person name="Nowell W R."/>
        </authorList>
    </citation>
    <scope>NUCLEOTIDE SEQUENCE</scope>
</reference>
<proteinExistence type="predicted"/>
<dbReference type="EMBL" id="CAJOBJ010322664">
    <property type="protein sequence ID" value="CAF5172580.1"/>
    <property type="molecule type" value="Genomic_DNA"/>
</dbReference>
<keyword evidence="12" id="KW-1185">Reference proteome</keyword>
<evidence type="ECO:0000313" key="6">
    <source>
        <dbReference type="EMBL" id="CAF2223949.1"/>
    </source>
</evidence>
<dbReference type="Proteomes" id="UP000663856">
    <property type="component" value="Unassembled WGS sequence"/>
</dbReference>
<dbReference type="EMBL" id="CAJNOW010020010">
    <property type="protein sequence ID" value="CAF1676789.1"/>
    <property type="molecule type" value="Genomic_DNA"/>
</dbReference>
<comment type="caution">
    <text evidence="5">The sequence shown here is derived from an EMBL/GenBank/DDBJ whole genome shotgun (WGS) entry which is preliminary data.</text>
</comment>
<evidence type="ECO:0000313" key="11">
    <source>
        <dbReference type="EMBL" id="CAF5172580.1"/>
    </source>
</evidence>
<feature type="compositionally biased region" description="Polar residues" evidence="1">
    <location>
        <begin position="116"/>
        <end position="127"/>
    </location>
</feature>
<evidence type="ECO:0000256" key="1">
    <source>
        <dbReference type="SAM" id="MobiDB-lite"/>
    </source>
</evidence>
<name>A0A816Z4Q0_9BILA</name>
<dbReference type="Proteomes" id="UP000663834">
    <property type="component" value="Unassembled WGS sequence"/>
</dbReference>
<dbReference type="EMBL" id="CAJNRG010015637">
    <property type="protein sequence ID" value="CAF2176642.1"/>
    <property type="molecule type" value="Genomic_DNA"/>
</dbReference>
<accession>A0A816Z4Q0</accession>
<dbReference type="Proteomes" id="UP000663855">
    <property type="component" value="Unassembled WGS sequence"/>
</dbReference>
<dbReference type="Proteomes" id="UP000676336">
    <property type="component" value="Unassembled WGS sequence"/>
</dbReference>
<evidence type="ECO:0000313" key="7">
    <source>
        <dbReference type="EMBL" id="CAF4053413.1"/>
    </source>
</evidence>
<gene>
    <name evidence="7" type="ORF">BYL167_LOCUS16548</name>
    <name evidence="2" type="ORF">CJN711_LOCUS33112</name>
    <name evidence="11" type="ORF">GIL414_LOCUS66964</name>
    <name evidence="3" type="ORF">KQP761_LOCUS35570</name>
    <name evidence="4" type="ORF">MBJ925_LOCUS11366</name>
    <name evidence="9" type="ORF">OVN521_LOCUS22132</name>
    <name evidence="8" type="ORF">SMN809_LOCUS15283</name>
    <name evidence="10" type="ORF">UXM345_LOCUS27406</name>
    <name evidence="6" type="ORF">WKI299_LOCUS35666</name>
    <name evidence="5" type="ORF">XDN619_LOCUS31507</name>
</gene>
<evidence type="ECO:0000313" key="5">
    <source>
        <dbReference type="EMBL" id="CAF2176642.1"/>
    </source>
</evidence>
<evidence type="ECO:0000313" key="13">
    <source>
        <dbReference type="Proteomes" id="UP000663887"/>
    </source>
</evidence>
<dbReference type="EMBL" id="CAJOBF010005906">
    <property type="protein sequence ID" value="CAF4190589.1"/>
    <property type="molecule type" value="Genomic_DNA"/>
</dbReference>
<dbReference type="Proteomes" id="UP000663866">
    <property type="component" value="Unassembled WGS sequence"/>
</dbReference>
<evidence type="ECO:0000313" key="8">
    <source>
        <dbReference type="EMBL" id="CAF4062667.1"/>
    </source>
</evidence>
<dbReference type="Proteomes" id="UP000663824">
    <property type="component" value="Unassembled WGS sequence"/>
</dbReference>
<evidence type="ECO:0000313" key="4">
    <source>
        <dbReference type="EMBL" id="CAF2040896.1"/>
    </source>
</evidence>
<evidence type="ECO:0000313" key="12">
    <source>
        <dbReference type="Proteomes" id="UP000663866"/>
    </source>
</evidence>